<keyword evidence="5" id="KW-0934">Plastid</keyword>
<keyword evidence="3" id="KW-0687">Ribonucleoprotein</keyword>
<dbReference type="GO" id="GO:0005840">
    <property type="term" value="C:ribosome"/>
    <property type="evidence" value="ECO:0007669"/>
    <property type="project" value="UniProtKB-KW"/>
</dbReference>
<evidence type="ECO:0000256" key="3">
    <source>
        <dbReference type="ARBA" id="ARBA00023274"/>
    </source>
</evidence>
<dbReference type="GO" id="GO:0003735">
    <property type="term" value="F:structural constituent of ribosome"/>
    <property type="evidence" value="ECO:0007669"/>
    <property type="project" value="InterPro"/>
</dbReference>
<evidence type="ECO:0000256" key="2">
    <source>
        <dbReference type="ARBA" id="ARBA00022980"/>
    </source>
</evidence>
<evidence type="ECO:0000313" key="4">
    <source>
        <dbReference type="EMBL" id="QOU10627.1"/>
    </source>
</evidence>
<dbReference type="GO" id="GO:1990904">
    <property type="term" value="C:ribonucleoprotein complex"/>
    <property type="evidence" value="ECO:0007669"/>
    <property type="project" value="UniProtKB-KW"/>
</dbReference>
<geneLocation type="plastid" evidence="5"/>
<reference evidence="5" key="1">
    <citation type="journal article" date="2020" name="Front. Plant Sci.">
        <title>Comparative Plastid Genomics of Non-Photosynthetic Chrysophytes: Genome Reduction and Compaction.</title>
        <authorList>
            <person name="Kim J.I."/>
            <person name="Jeong M."/>
            <person name="Archibald J.M."/>
            <person name="Shin W."/>
        </authorList>
    </citation>
    <scope>NUCLEOTIDE SEQUENCE</scope>
    <source>
        <strain evidence="5">Jangsampo120217C5</strain>
    </source>
</reference>
<dbReference type="HAMAP" id="MF_00391">
    <property type="entry name" value="Ribosomal_bL34"/>
    <property type="match status" value="1"/>
</dbReference>
<dbReference type="EMBL" id="MN935477">
    <property type="protein sequence ID" value="QOU10627.1"/>
    <property type="molecule type" value="Genomic_DNA"/>
</dbReference>
<dbReference type="NCBIfam" id="TIGR01030">
    <property type="entry name" value="rpmH_bact"/>
    <property type="match status" value="1"/>
</dbReference>
<proteinExistence type="inferred from homology"/>
<keyword evidence="2 5" id="KW-0689">Ribosomal protein</keyword>
<accession>A0A7S6PV21</accession>
<protein>
    <submittedName>
        <fullName evidence="5">Ribosomal protein L34</fullName>
    </submittedName>
</protein>
<evidence type="ECO:0000256" key="1">
    <source>
        <dbReference type="ARBA" id="ARBA00010111"/>
    </source>
</evidence>
<dbReference type="EMBL" id="MN935477">
    <property type="protein sequence ID" value="QOU10634.1"/>
    <property type="molecule type" value="Genomic_DNA"/>
</dbReference>
<dbReference type="Gene3D" id="1.10.287.3980">
    <property type="match status" value="1"/>
</dbReference>
<dbReference type="GO" id="GO:0006412">
    <property type="term" value="P:translation"/>
    <property type="evidence" value="ECO:0007669"/>
    <property type="project" value="InterPro"/>
</dbReference>
<dbReference type="InterPro" id="IPR000271">
    <property type="entry name" value="Ribosomal_bL34"/>
</dbReference>
<dbReference type="Pfam" id="PF00468">
    <property type="entry name" value="Ribosomal_L34"/>
    <property type="match status" value="1"/>
</dbReference>
<evidence type="ECO:0000313" key="5">
    <source>
        <dbReference type="EMBL" id="QOU10634.1"/>
    </source>
</evidence>
<comment type="similarity">
    <text evidence="1">Belongs to the bacterial ribosomal protein bL34 family.</text>
</comment>
<name>A0A7S6PV21_9STRA</name>
<organism evidence="5">
    <name type="scientific">Pedospumella sp. Jangsampo120217C5</name>
    <dbReference type="NCBI Taxonomy" id="2782409"/>
    <lineage>
        <taxon>Eukaryota</taxon>
        <taxon>Sar</taxon>
        <taxon>Stramenopiles</taxon>
        <taxon>Ochrophyta</taxon>
        <taxon>Chrysophyceae</taxon>
        <taxon>Chromulinales</taxon>
        <taxon>Chromulinaceae</taxon>
        <taxon>Pedospumella</taxon>
    </lineage>
</organism>
<sequence length="46" mass="5349">MSKHTLNGSRRKAVKTSGFRARIQTKAGRKILRNRRQKGRWNLAIT</sequence>
<gene>
    <name evidence="5" type="primary">rpl34</name>
    <name evidence="4" type="ORF">PedoPt_p052</name>
    <name evidence="5" type="ORF">PedoPt_p059</name>
</gene>
<dbReference type="AlphaFoldDB" id="A0A7S6PV21"/>